<feature type="binding site" evidence="4">
    <location>
        <begin position="8"/>
        <end position="15"/>
    </location>
    <ligand>
        <name>ATP</name>
        <dbReference type="ChEBI" id="CHEBI:30616"/>
    </ligand>
</feature>
<dbReference type="Pfam" id="PF03668">
    <property type="entry name" value="RapZ-like_N"/>
    <property type="match status" value="1"/>
</dbReference>
<proteinExistence type="inferred from homology"/>
<keyword evidence="1 4" id="KW-0547">Nucleotide-binding</keyword>
<evidence type="ECO:0000313" key="7">
    <source>
        <dbReference type="EMBL" id="VFB16867.1"/>
    </source>
</evidence>
<dbReference type="HAMAP" id="MF_00636">
    <property type="entry name" value="RapZ_like"/>
    <property type="match status" value="1"/>
</dbReference>
<protein>
    <submittedName>
        <fullName evidence="7">GlmZ(SRNA)-inactivating NTPase</fullName>
    </submittedName>
</protein>
<dbReference type="GO" id="GO:0005525">
    <property type="term" value="F:GTP binding"/>
    <property type="evidence" value="ECO:0007669"/>
    <property type="project" value="UniProtKB-UniRule"/>
</dbReference>
<dbReference type="InterPro" id="IPR053931">
    <property type="entry name" value="RapZ_C"/>
</dbReference>
<dbReference type="InterPro" id="IPR053930">
    <property type="entry name" value="RapZ-like_N"/>
</dbReference>
<evidence type="ECO:0000256" key="4">
    <source>
        <dbReference type="HAMAP-Rule" id="MF_00636"/>
    </source>
</evidence>
<dbReference type="NCBIfam" id="NF003828">
    <property type="entry name" value="PRK05416.1"/>
    <property type="match status" value="1"/>
</dbReference>
<dbReference type="Pfam" id="PF22740">
    <property type="entry name" value="PapZ_C"/>
    <property type="match status" value="1"/>
</dbReference>
<dbReference type="PANTHER" id="PTHR30448:SF0">
    <property type="entry name" value="RNASE ADAPTER PROTEIN RAPZ"/>
    <property type="match status" value="1"/>
</dbReference>
<dbReference type="EMBL" id="CAACYI010000001">
    <property type="protein sequence ID" value="VFB16867.1"/>
    <property type="molecule type" value="Genomic_DNA"/>
</dbReference>
<dbReference type="InterPro" id="IPR005337">
    <property type="entry name" value="RapZ-like"/>
</dbReference>
<dbReference type="GO" id="GO:0005524">
    <property type="term" value="F:ATP binding"/>
    <property type="evidence" value="ECO:0007669"/>
    <property type="project" value="UniProtKB-UniRule"/>
</dbReference>
<dbReference type="PIRSF" id="PIRSF005052">
    <property type="entry name" value="P-loopkin"/>
    <property type="match status" value="1"/>
</dbReference>
<dbReference type="SUPFAM" id="SSF52540">
    <property type="entry name" value="P-loop containing nucleoside triphosphate hydrolases"/>
    <property type="match status" value="1"/>
</dbReference>
<keyword evidence="2 4" id="KW-0067">ATP-binding</keyword>
<dbReference type="Proteomes" id="UP000377798">
    <property type="component" value="Unassembled WGS sequence"/>
</dbReference>
<dbReference type="Gene3D" id="3.40.50.300">
    <property type="entry name" value="P-loop containing nucleotide triphosphate hydrolases"/>
    <property type="match status" value="1"/>
</dbReference>
<evidence type="ECO:0000256" key="2">
    <source>
        <dbReference type="ARBA" id="ARBA00022840"/>
    </source>
</evidence>
<dbReference type="PANTHER" id="PTHR30448">
    <property type="entry name" value="RNASE ADAPTER PROTEIN RAPZ"/>
    <property type="match status" value="1"/>
</dbReference>
<keyword evidence="3 4" id="KW-0342">GTP-binding</keyword>
<evidence type="ECO:0000313" key="8">
    <source>
        <dbReference type="Proteomes" id="UP000377798"/>
    </source>
</evidence>
<feature type="binding site" evidence="4">
    <location>
        <begin position="58"/>
        <end position="61"/>
    </location>
    <ligand>
        <name>GTP</name>
        <dbReference type="ChEBI" id="CHEBI:37565"/>
    </ligand>
</feature>
<gene>
    <name evidence="7" type="ORF">NCTC13150_01440</name>
</gene>
<evidence type="ECO:0000256" key="1">
    <source>
        <dbReference type="ARBA" id="ARBA00022741"/>
    </source>
</evidence>
<name>A0A8H2M844_9FIRM</name>
<dbReference type="AlphaFoldDB" id="A0A8H2M844"/>
<dbReference type="RefSeq" id="WP_131749534.1">
    <property type="nucleotide sequence ID" value="NZ_CAACYI010000001.1"/>
</dbReference>
<accession>A0A8H2M844</accession>
<organism evidence="7 8">
    <name type="scientific">Urinicoccus massiliensis</name>
    <dbReference type="NCBI Taxonomy" id="1723382"/>
    <lineage>
        <taxon>Bacteria</taxon>
        <taxon>Bacillati</taxon>
        <taxon>Bacillota</taxon>
        <taxon>Tissierellia</taxon>
        <taxon>Tissierellales</taxon>
        <taxon>Peptoniphilaceae</taxon>
        <taxon>Urinicoccus</taxon>
    </lineage>
</organism>
<comment type="caution">
    <text evidence="7">The sequence shown here is derived from an EMBL/GenBank/DDBJ whole genome shotgun (WGS) entry which is preliminary data.</text>
</comment>
<dbReference type="InterPro" id="IPR027417">
    <property type="entry name" value="P-loop_NTPase"/>
</dbReference>
<feature type="domain" description="RapZ-like N-terminal" evidence="5">
    <location>
        <begin position="1"/>
        <end position="154"/>
    </location>
</feature>
<feature type="domain" description="RapZ C-terminal" evidence="6">
    <location>
        <begin position="160"/>
        <end position="279"/>
    </location>
</feature>
<reference evidence="7 8" key="1">
    <citation type="submission" date="2019-02" db="EMBL/GenBank/DDBJ databases">
        <authorList>
            <consortium name="Pathogen Informatics"/>
        </authorList>
    </citation>
    <scope>NUCLEOTIDE SEQUENCE [LARGE SCALE GENOMIC DNA]</scope>
    <source>
        <strain evidence="7 8">3012STDY7089603</strain>
    </source>
</reference>
<evidence type="ECO:0000256" key="3">
    <source>
        <dbReference type="ARBA" id="ARBA00023134"/>
    </source>
</evidence>
<sequence length="282" mass="31986">MEILVITGYSGAGKSVALDVVEDLGYFSMDNLPPSLLEKFIDLAIESPKIHKVAVVMDTRGGDFFSNLPQAIERAQEKKIKVSILFLSASEDVIVARYKERRRPHPLGDSIVEGYRKERKELEDIKNQADIVIDTSALSTNQFKQRLTRELASKDQAKLRVTINSFGFKYGILQDGDIIFDVRFLPNPYYIPELKKLNGLNKKTQDFVLSKGQSQEFLDRLYDLFAFLIPHYVEEGKRQLVIGLGCTGGFHRSVAMTEALAKRLEKLDVVIQTRHRDMESGD</sequence>
<evidence type="ECO:0000259" key="6">
    <source>
        <dbReference type="Pfam" id="PF22740"/>
    </source>
</evidence>
<evidence type="ECO:0000259" key="5">
    <source>
        <dbReference type="Pfam" id="PF03668"/>
    </source>
</evidence>
<keyword evidence="8" id="KW-1185">Reference proteome</keyword>